<sequence>MRDSYGSIVHGEIPQGFCPRKLTVRPWKASNFPDLPTVTNVTETTYLETESSTKGSLTVISILRFNSVKK</sequence>
<protein>
    <submittedName>
        <fullName evidence="1">Uncharacterized protein</fullName>
    </submittedName>
</protein>
<evidence type="ECO:0000313" key="2">
    <source>
        <dbReference type="Proteomes" id="UP000619534"/>
    </source>
</evidence>
<dbReference type="Proteomes" id="UP000619534">
    <property type="component" value="Unassembled WGS sequence"/>
</dbReference>
<organism evidence="1 2">
    <name type="scientific">Thalassobacillus devorans</name>
    <dbReference type="NCBI Taxonomy" id="279813"/>
    <lineage>
        <taxon>Bacteria</taxon>
        <taxon>Bacillati</taxon>
        <taxon>Bacillota</taxon>
        <taxon>Bacilli</taxon>
        <taxon>Bacillales</taxon>
        <taxon>Bacillaceae</taxon>
        <taxon>Thalassobacillus</taxon>
    </lineage>
</organism>
<proteinExistence type="predicted"/>
<accession>A0ABQ1NY26</accession>
<dbReference type="EMBL" id="BMCJ01000003">
    <property type="protein sequence ID" value="GGC87276.1"/>
    <property type="molecule type" value="Genomic_DNA"/>
</dbReference>
<reference evidence="2" key="1">
    <citation type="journal article" date="2019" name="Int. J. Syst. Evol. Microbiol.">
        <title>The Global Catalogue of Microorganisms (GCM) 10K type strain sequencing project: providing services to taxonomists for standard genome sequencing and annotation.</title>
        <authorList>
            <consortium name="The Broad Institute Genomics Platform"/>
            <consortium name="The Broad Institute Genome Sequencing Center for Infectious Disease"/>
            <person name="Wu L."/>
            <person name="Ma J."/>
        </authorList>
    </citation>
    <scope>NUCLEOTIDE SEQUENCE [LARGE SCALE GENOMIC DNA]</scope>
    <source>
        <strain evidence="2">CCM 7282</strain>
    </source>
</reference>
<name>A0ABQ1NY26_9BACI</name>
<keyword evidence="2" id="KW-1185">Reference proteome</keyword>
<evidence type="ECO:0000313" key="1">
    <source>
        <dbReference type="EMBL" id="GGC87276.1"/>
    </source>
</evidence>
<comment type="caution">
    <text evidence="1">The sequence shown here is derived from an EMBL/GenBank/DDBJ whole genome shotgun (WGS) entry which is preliminary data.</text>
</comment>
<gene>
    <name evidence="1" type="ORF">GCM10007216_17440</name>
</gene>